<accession>A0ABZ2C066</accession>
<organism evidence="2 3">
    <name type="scientific">Roseobacter fucihabitans</name>
    <dbReference type="NCBI Taxonomy" id="1537242"/>
    <lineage>
        <taxon>Bacteria</taxon>
        <taxon>Pseudomonadati</taxon>
        <taxon>Pseudomonadota</taxon>
        <taxon>Alphaproteobacteria</taxon>
        <taxon>Rhodobacterales</taxon>
        <taxon>Roseobacteraceae</taxon>
        <taxon>Roseobacter</taxon>
    </lineage>
</organism>
<keyword evidence="1" id="KW-0732">Signal</keyword>
<gene>
    <name evidence="2" type="ORF">ROLI_046140</name>
</gene>
<proteinExistence type="predicted"/>
<dbReference type="EMBL" id="CP143424">
    <property type="protein sequence ID" value="WVX51512.1"/>
    <property type="molecule type" value="Genomic_DNA"/>
</dbReference>
<geneLocation type="plasmid" evidence="2 3">
    <name>pROLI127</name>
</geneLocation>
<keyword evidence="2" id="KW-0614">Plasmid</keyword>
<evidence type="ECO:0008006" key="4">
    <source>
        <dbReference type="Google" id="ProtNLM"/>
    </source>
</evidence>
<feature type="chain" id="PRO_5046291373" description="Fibronectin type-III domain-containing protein" evidence="1">
    <location>
        <begin position="22"/>
        <end position="639"/>
    </location>
</feature>
<dbReference type="Proteomes" id="UP001318682">
    <property type="component" value="Plasmid pROLI127"/>
</dbReference>
<sequence>MMCKIFPAFLYVLLIAPVALAQNSVEKHLALDGSIAVNGQAVELSWFDANPPRVGSVIIERRLLGETGGDSWQALAPAQGPVMRFTDDTIKPGMAYEYRVMRTARDIVDVGYWTAGVEIPAIETRGTVHLVIDQSIAGDITAHLDRFGRDLTGDGWQVRGFLAPRGDIKQPVANLQAALSVKNWLHAQYLADPFGQHTVVLVGHVPIPMSGRVAPDGHEAIPHASDLFYAEMDGQWRASPEGFLLEDTLPSDAIEMQVGRIDFSPVSGGDKTQEVALLRAYFDKNHHWRMGLLGDLRGAYGQSDHLVGEQYGLRNIVGAAGVEAGGHHDVGEREPWLWGVDFGHHKGNIYNQDYVNKAVFTINFGSHKQKIERGHNALTALLAQPWYPVAVGWGGRPTWWLHPMALGGTIGEVHRRTVNNGVAAAPYRESMDYYPTGNYLWRNPIWVNLLGDPTLRAFMLAPPARVVTRATAQGVEVSWEASSDVDTLGYRLWRADPDGTGFKPLDGGVAQEALRFLDPDPVAGARYMVRSYGLKDVYAGSFYTLSQGAFDGPGDGVVVDMTLDAQAGQPVTLPLVFNAPQEGVIHAIIEGPAVGRLERSDTGWQYTPPEAFTGGIDLRFTVSDTWRTEMGTLRITVTP</sequence>
<reference evidence="2 3" key="1">
    <citation type="submission" date="2024-01" db="EMBL/GenBank/DDBJ databases">
        <title>Roseobacter fucihabitans sp. nov., isolated from the brown alga Fucus spiralis.</title>
        <authorList>
            <person name="Hahnke S."/>
            <person name="Berger M."/>
            <person name="Schlingloff A."/>
            <person name="Athale I."/>
            <person name="Neumann-Schaal M."/>
            <person name="Adenaya A."/>
            <person name="Poehlein A."/>
            <person name="Daniel R."/>
            <person name="Pertersen J."/>
            <person name="Brinkhoff T."/>
        </authorList>
    </citation>
    <scope>NUCLEOTIDE SEQUENCE [LARGE SCALE GENOMIC DNA]</scope>
    <source>
        <strain evidence="2 3">B14</strain>
        <plasmid evidence="2 3">pROLI127</plasmid>
    </source>
</reference>
<keyword evidence="3" id="KW-1185">Reference proteome</keyword>
<evidence type="ECO:0000256" key="1">
    <source>
        <dbReference type="SAM" id="SignalP"/>
    </source>
</evidence>
<protein>
    <recommendedName>
        <fullName evidence="4">Fibronectin type-III domain-containing protein</fullName>
    </recommendedName>
</protein>
<feature type="signal peptide" evidence="1">
    <location>
        <begin position="1"/>
        <end position="21"/>
    </location>
</feature>
<name>A0ABZ2C066_9RHOB</name>
<evidence type="ECO:0000313" key="2">
    <source>
        <dbReference type="EMBL" id="WVX51512.1"/>
    </source>
</evidence>
<evidence type="ECO:0000313" key="3">
    <source>
        <dbReference type="Proteomes" id="UP001318682"/>
    </source>
</evidence>